<keyword evidence="3" id="KW-1185">Reference proteome</keyword>
<evidence type="ECO:0000313" key="2">
    <source>
        <dbReference type="EMBL" id="WSD14482.1"/>
    </source>
</evidence>
<evidence type="ECO:0000313" key="3">
    <source>
        <dbReference type="Proteomes" id="UP001340816"/>
    </source>
</evidence>
<protein>
    <submittedName>
        <fullName evidence="2">Uncharacterized protein</fullName>
    </submittedName>
</protein>
<dbReference type="Proteomes" id="UP001340816">
    <property type="component" value="Chromosome"/>
</dbReference>
<gene>
    <name evidence="2" type="ORF">OHB35_15220</name>
</gene>
<name>A0ABZ1H7F3_STRPH</name>
<reference evidence="2 3" key="1">
    <citation type="submission" date="2022-10" db="EMBL/GenBank/DDBJ databases">
        <title>The complete genomes of actinobacterial strains from the NBC collection.</title>
        <authorList>
            <person name="Joergensen T.S."/>
            <person name="Alvarez Arevalo M."/>
            <person name="Sterndorff E.B."/>
            <person name="Faurdal D."/>
            <person name="Vuksanovic O."/>
            <person name="Mourched A.-S."/>
            <person name="Charusanti P."/>
            <person name="Shaw S."/>
            <person name="Blin K."/>
            <person name="Weber T."/>
        </authorList>
    </citation>
    <scope>NUCLEOTIDE SEQUENCE [LARGE SCALE GENOMIC DNA]</scope>
    <source>
        <strain evidence="2 3">NBC 01752</strain>
    </source>
</reference>
<evidence type="ECO:0000256" key="1">
    <source>
        <dbReference type="SAM" id="MobiDB-lite"/>
    </source>
</evidence>
<feature type="region of interest" description="Disordered" evidence="1">
    <location>
        <begin position="1"/>
        <end position="22"/>
    </location>
</feature>
<accession>A0ABZ1H7F3</accession>
<dbReference type="RefSeq" id="WP_326759127.1">
    <property type="nucleotide sequence ID" value="NZ_CP109135.1"/>
</dbReference>
<sequence>MTAAEATAADLDSSGASATAHPAQHLRALLASQGALPAREARDLADQTRVRVG</sequence>
<proteinExistence type="predicted"/>
<organism evidence="2 3">
    <name type="scientific">Streptomyces phaeochromogenes</name>
    <dbReference type="NCBI Taxonomy" id="1923"/>
    <lineage>
        <taxon>Bacteria</taxon>
        <taxon>Bacillati</taxon>
        <taxon>Actinomycetota</taxon>
        <taxon>Actinomycetes</taxon>
        <taxon>Kitasatosporales</taxon>
        <taxon>Streptomycetaceae</taxon>
        <taxon>Streptomyces</taxon>
        <taxon>Streptomyces phaeochromogenes group</taxon>
    </lineage>
</organism>
<dbReference type="EMBL" id="CP109135">
    <property type="protein sequence ID" value="WSD14482.1"/>
    <property type="molecule type" value="Genomic_DNA"/>
</dbReference>